<dbReference type="InterPro" id="IPR029016">
    <property type="entry name" value="GAF-like_dom_sf"/>
</dbReference>
<dbReference type="PROSITE" id="PS50109">
    <property type="entry name" value="HIS_KIN"/>
    <property type="match status" value="1"/>
</dbReference>
<dbReference type="AlphaFoldDB" id="A0A9W6NIF9"/>
<keyword evidence="3" id="KW-0597">Phosphoprotein</keyword>
<accession>A0A9W6NIF9</accession>
<dbReference type="InterPro" id="IPR036890">
    <property type="entry name" value="HATPase_C_sf"/>
</dbReference>
<dbReference type="EC" id="2.7.13.3" evidence="2"/>
<dbReference type="SUPFAM" id="SSF55781">
    <property type="entry name" value="GAF domain-like"/>
    <property type="match status" value="1"/>
</dbReference>
<dbReference type="InterPro" id="IPR005467">
    <property type="entry name" value="His_kinase_dom"/>
</dbReference>
<reference evidence="8" key="1">
    <citation type="journal article" date="2014" name="Int. J. Syst. Evol. Microbiol.">
        <title>Complete genome sequence of Corynebacterium casei LMG S-19264T (=DSM 44701T), isolated from a smear-ripened cheese.</title>
        <authorList>
            <consortium name="US DOE Joint Genome Institute (JGI-PGF)"/>
            <person name="Walter F."/>
            <person name="Albersmeier A."/>
            <person name="Kalinowski J."/>
            <person name="Ruckert C."/>
        </authorList>
    </citation>
    <scope>NUCLEOTIDE SEQUENCE</scope>
    <source>
        <strain evidence="8">VKM B-2935</strain>
    </source>
</reference>
<organism evidence="8 9">
    <name type="scientific">Pseudomonas turukhanskensis</name>
    <dbReference type="NCBI Taxonomy" id="1806536"/>
    <lineage>
        <taxon>Bacteria</taxon>
        <taxon>Pseudomonadati</taxon>
        <taxon>Pseudomonadota</taxon>
        <taxon>Gammaproteobacteria</taxon>
        <taxon>Pseudomonadales</taxon>
        <taxon>Pseudomonadaceae</taxon>
        <taxon>Pseudomonas</taxon>
    </lineage>
</organism>
<evidence type="ECO:0000256" key="5">
    <source>
        <dbReference type="ARBA" id="ARBA00022777"/>
    </source>
</evidence>
<keyword evidence="6" id="KW-0902">Two-component regulatory system</keyword>
<keyword evidence="5 8" id="KW-0418">Kinase</keyword>
<feature type="domain" description="Histidine kinase" evidence="7">
    <location>
        <begin position="181"/>
        <end position="394"/>
    </location>
</feature>
<proteinExistence type="predicted"/>
<dbReference type="PANTHER" id="PTHR43711:SF1">
    <property type="entry name" value="HISTIDINE KINASE 1"/>
    <property type="match status" value="1"/>
</dbReference>
<keyword evidence="9" id="KW-1185">Reference proteome</keyword>
<comment type="caution">
    <text evidence="8">The sequence shown here is derived from an EMBL/GenBank/DDBJ whole genome shotgun (WGS) entry which is preliminary data.</text>
</comment>
<dbReference type="Gene3D" id="1.10.287.130">
    <property type="match status" value="1"/>
</dbReference>
<dbReference type="Gene3D" id="3.30.450.40">
    <property type="match status" value="1"/>
</dbReference>
<dbReference type="InterPro" id="IPR004358">
    <property type="entry name" value="Sig_transdc_His_kin-like_C"/>
</dbReference>
<dbReference type="InterPro" id="IPR003594">
    <property type="entry name" value="HATPase_dom"/>
</dbReference>
<dbReference type="Pfam" id="PF00512">
    <property type="entry name" value="HisKA"/>
    <property type="match status" value="1"/>
</dbReference>
<gene>
    <name evidence="8" type="ORF">GCM10017655_52080</name>
</gene>
<dbReference type="GO" id="GO:0000155">
    <property type="term" value="F:phosphorelay sensor kinase activity"/>
    <property type="evidence" value="ECO:0007669"/>
    <property type="project" value="InterPro"/>
</dbReference>
<keyword evidence="4" id="KW-0808">Transferase</keyword>
<evidence type="ECO:0000256" key="1">
    <source>
        <dbReference type="ARBA" id="ARBA00000085"/>
    </source>
</evidence>
<dbReference type="InterPro" id="IPR050736">
    <property type="entry name" value="Sensor_HK_Regulatory"/>
</dbReference>
<dbReference type="CDD" id="cd00082">
    <property type="entry name" value="HisKA"/>
    <property type="match status" value="1"/>
</dbReference>
<evidence type="ECO:0000313" key="8">
    <source>
        <dbReference type="EMBL" id="GLK92143.1"/>
    </source>
</evidence>
<dbReference type="InterPro" id="IPR003018">
    <property type="entry name" value="GAF"/>
</dbReference>
<name>A0A9W6NIF9_9PSED</name>
<dbReference type="PRINTS" id="PR00344">
    <property type="entry name" value="BCTRLSENSOR"/>
</dbReference>
<reference evidence="8" key="2">
    <citation type="submission" date="2023-01" db="EMBL/GenBank/DDBJ databases">
        <authorList>
            <person name="Sun Q."/>
            <person name="Evtushenko L."/>
        </authorList>
    </citation>
    <scope>NUCLEOTIDE SEQUENCE</scope>
    <source>
        <strain evidence="8">VKM B-2935</strain>
    </source>
</reference>
<dbReference type="SUPFAM" id="SSF47384">
    <property type="entry name" value="Homodimeric domain of signal transducing histidine kinase"/>
    <property type="match status" value="1"/>
</dbReference>
<dbReference type="SMART" id="SM00388">
    <property type="entry name" value="HisKA"/>
    <property type="match status" value="1"/>
</dbReference>
<dbReference type="Pfam" id="PF01590">
    <property type="entry name" value="GAF"/>
    <property type="match status" value="1"/>
</dbReference>
<dbReference type="PANTHER" id="PTHR43711">
    <property type="entry name" value="TWO-COMPONENT HISTIDINE KINASE"/>
    <property type="match status" value="1"/>
</dbReference>
<evidence type="ECO:0000256" key="2">
    <source>
        <dbReference type="ARBA" id="ARBA00012438"/>
    </source>
</evidence>
<evidence type="ECO:0000256" key="4">
    <source>
        <dbReference type="ARBA" id="ARBA00022679"/>
    </source>
</evidence>
<comment type="catalytic activity">
    <reaction evidence="1">
        <text>ATP + protein L-histidine = ADP + protein N-phospho-L-histidine.</text>
        <dbReference type="EC" id="2.7.13.3"/>
    </reaction>
</comment>
<sequence>MADIDKQAEIDAIAAINAVPEILQVVIRTTGLRFAAVARVTDSHWMACAVHDLIDFGLRPGDELVLESTICNEIRQHHQPVIFGHASQHPVFSTHHTPRQYGFESYVSIPIMRANGEFYGTLCALDPNPSTFDEQVVGQTLGLLAQLIASNLDLHQRLQDADRALHSERETALLREQFIAVLGHDLRTPLNAVRLAADLLEQKPLDESARRLAGLIQSSAARMGDLIADVMDFARGQLGEGIDRTPQAPNTLVPWLEQVVAESQAAKRGAPIRYAIDLPCVVSCDRARIGQLLTNLLANAMTHGDPLAAIEVHMAVQADDVVLSVRNDGPSIAAEMLPLIFQPFSRGQGDQPREGLGLGLYICAHIAKAHQGELSVTSSAAHGTCFTLRFPLNVPV</sequence>
<dbReference type="SMART" id="SM00387">
    <property type="entry name" value="HATPase_c"/>
    <property type="match status" value="1"/>
</dbReference>
<evidence type="ECO:0000259" key="7">
    <source>
        <dbReference type="PROSITE" id="PS50109"/>
    </source>
</evidence>
<evidence type="ECO:0000256" key="3">
    <source>
        <dbReference type="ARBA" id="ARBA00022553"/>
    </source>
</evidence>
<dbReference type="Gene3D" id="3.30.565.10">
    <property type="entry name" value="Histidine kinase-like ATPase, C-terminal domain"/>
    <property type="match status" value="1"/>
</dbReference>
<dbReference type="InterPro" id="IPR036097">
    <property type="entry name" value="HisK_dim/P_sf"/>
</dbReference>
<evidence type="ECO:0000256" key="6">
    <source>
        <dbReference type="ARBA" id="ARBA00023012"/>
    </source>
</evidence>
<evidence type="ECO:0000313" key="9">
    <source>
        <dbReference type="Proteomes" id="UP001143328"/>
    </source>
</evidence>
<dbReference type="SUPFAM" id="SSF55874">
    <property type="entry name" value="ATPase domain of HSP90 chaperone/DNA topoisomerase II/histidine kinase"/>
    <property type="match status" value="1"/>
</dbReference>
<dbReference type="Pfam" id="PF02518">
    <property type="entry name" value="HATPase_c"/>
    <property type="match status" value="1"/>
</dbReference>
<dbReference type="SMART" id="SM00065">
    <property type="entry name" value="GAF"/>
    <property type="match status" value="1"/>
</dbReference>
<protein>
    <recommendedName>
        <fullName evidence="2">histidine kinase</fullName>
        <ecNumber evidence="2">2.7.13.3</ecNumber>
    </recommendedName>
</protein>
<dbReference type="InterPro" id="IPR003661">
    <property type="entry name" value="HisK_dim/P_dom"/>
</dbReference>
<dbReference type="EMBL" id="BSFN01000036">
    <property type="protein sequence ID" value="GLK92143.1"/>
    <property type="molecule type" value="Genomic_DNA"/>
</dbReference>
<dbReference type="RefSeq" id="WP_271198432.1">
    <property type="nucleotide sequence ID" value="NZ_BSFN01000036.1"/>
</dbReference>
<dbReference type="Proteomes" id="UP001143328">
    <property type="component" value="Unassembled WGS sequence"/>
</dbReference>